<feature type="non-terminal residue" evidence="1">
    <location>
        <position position="96"/>
    </location>
</feature>
<comment type="caution">
    <text evidence="1">The sequence shown here is derived from an EMBL/GenBank/DDBJ whole genome shotgun (WGS) entry which is preliminary data.</text>
</comment>
<evidence type="ECO:0000313" key="2">
    <source>
        <dbReference type="Proteomes" id="UP000663891"/>
    </source>
</evidence>
<evidence type="ECO:0000313" key="1">
    <source>
        <dbReference type="EMBL" id="CAF1540069.1"/>
    </source>
</evidence>
<dbReference type="EMBL" id="CAJNON010006752">
    <property type="protein sequence ID" value="CAF1540069.1"/>
    <property type="molecule type" value="Genomic_DNA"/>
</dbReference>
<accession>A0A815W8L9</accession>
<gene>
    <name evidence="1" type="ORF">VCS650_LOCUS43987</name>
</gene>
<proteinExistence type="predicted"/>
<protein>
    <submittedName>
        <fullName evidence="1">Uncharacterized protein</fullName>
    </submittedName>
</protein>
<dbReference type="AlphaFoldDB" id="A0A815W8L9"/>
<name>A0A815W8L9_9BILA</name>
<reference evidence="1" key="1">
    <citation type="submission" date="2021-02" db="EMBL/GenBank/DDBJ databases">
        <authorList>
            <person name="Nowell W R."/>
        </authorList>
    </citation>
    <scope>NUCLEOTIDE SEQUENCE</scope>
</reference>
<sequence length="96" mass="11316">ISHDDILKALNQFTVKKATEGRIKKLTTDAIQALTTLFLQKNIFTYNGKIYRYAKGSPLNLSLTELLFNIYLYYWQVPLVREMHIANKFYGRYHNI</sequence>
<dbReference type="Proteomes" id="UP000663891">
    <property type="component" value="Unassembled WGS sequence"/>
</dbReference>
<feature type="non-terminal residue" evidence="1">
    <location>
        <position position="1"/>
    </location>
</feature>
<organism evidence="1 2">
    <name type="scientific">Adineta steineri</name>
    <dbReference type="NCBI Taxonomy" id="433720"/>
    <lineage>
        <taxon>Eukaryota</taxon>
        <taxon>Metazoa</taxon>
        <taxon>Spiralia</taxon>
        <taxon>Gnathifera</taxon>
        <taxon>Rotifera</taxon>
        <taxon>Eurotatoria</taxon>
        <taxon>Bdelloidea</taxon>
        <taxon>Adinetida</taxon>
        <taxon>Adinetidae</taxon>
        <taxon>Adineta</taxon>
    </lineage>
</organism>